<dbReference type="EMBL" id="VSRR010123366">
    <property type="protein sequence ID" value="MPD00535.1"/>
    <property type="molecule type" value="Genomic_DNA"/>
</dbReference>
<accession>A0A5B7K752</accession>
<proteinExistence type="predicted"/>
<evidence type="ECO:0000313" key="2">
    <source>
        <dbReference type="Proteomes" id="UP000324222"/>
    </source>
</evidence>
<gene>
    <name evidence="1" type="ORF">E2C01_096011</name>
</gene>
<comment type="caution">
    <text evidence="1">The sequence shown here is derived from an EMBL/GenBank/DDBJ whole genome shotgun (WGS) entry which is preliminary data.</text>
</comment>
<evidence type="ECO:0000313" key="1">
    <source>
        <dbReference type="EMBL" id="MPD00535.1"/>
    </source>
</evidence>
<dbReference type="AlphaFoldDB" id="A0A5B7K752"/>
<dbReference type="Proteomes" id="UP000324222">
    <property type="component" value="Unassembled WGS sequence"/>
</dbReference>
<reference evidence="1 2" key="1">
    <citation type="submission" date="2019-05" db="EMBL/GenBank/DDBJ databases">
        <title>Another draft genome of Portunus trituberculatus and its Hox gene families provides insights of decapod evolution.</title>
        <authorList>
            <person name="Jeong J.-H."/>
            <person name="Song I."/>
            <person name="Kim S."/>
            <person name="Choi T."/>
            <person name="Kim D."/>
            <person name="Ryu S."/>
            <person name="Kim W."/>
        </authorList>
    </citation>
    <scope>NUCLEOTIDE SEQUENCE [LARGE SCALE GENOMIC DNA]</scope>
    <source>
        <tissue evidence="1">Muscle</tissue>
    </source>
</reference>
<keyword evidence="2" id="KW-1185">Reference proteome</keyword>
<sequence length="92" mass="10676">MFIYQALDTYMLKYQKRLREEIKSMRELQESLSSSSLNDKMDKDCLSDDDSMGMTNSHDQAVARIIEVLCLLKEIFGATLEELYKKNAKIMA</sequence>
<protein>
    <submittedName>
        <fullName evidence="1">Uncharacterized protein</fullName>
    </submittedName>
</protein>
<name>A0A5B7K752_PORTR</name>
<organism evidence="1 2">
    <name type="scientific">Portunus trituberculatus</name>
    <name type="common">Swimming crab</name>
    <name type="synonym">Neptunus trituberculatus</name>
    <dbReference type="NCBI Taxonomy" id="210409"/>
    <lineage>
        <taxon>Eukaryota</taxon>
        <taxon>Metazoa</taxon>
        <taxon>Ecdysozoa</taxon>
        <taxon>Arthropoda</taxon>
        <taxon>Crustacea</taxon>
        <taxon>Multicrustacea</taxon>
        <taxon>Malacostraca</taxon>
        <taxon>Eumalacostraca</taxon>
        <taxon>Eucarida</taxon>
        <taxon>Decapoda</taxon>
        <taxon>Pleocyemata</taxon>
        <taxon>Brachyura</taxon>
        <taxon>Eubrachyura</taxon>
        <taxon>Portunoidea</taxon>
        <taxon>Portunidae</taxon>
        <taxon>Portuninae</taxon>
        <taxon>Portunus</taxon>
    </lineage>
</organism>